<comment type="caution">
    <text evidence="3">The sequence shown here is derived from an EMBL/GenBank/DDBJ whole genome shotgun (WGS) entry which is preliminary data.</text>
</comment>
<organism evidence="3 4">
    <name type="scientific">Hesseltinella vesiculosa</name>
    <dbReference type="NCBI Taxonomy" id="101127"/>
    <lineage>
        <taxon>Eukaryota</taxon>
        <taxon>Fungi</taxon>
        <taxon>Fungi incertae sedis</taxon>
        <taxon>Mucoromycota</taxon>
        <taxon>Mucoromycotina</taxon>
        <taxon>Mucoromycetes</taxon>
        <taxon>Mucorales</taxon>
        <taxon>Cunninghamellaceae</taxon>
        <taxon>Hesseltinella</taxon>
    </lineage>
</organism>
<sequence length="157" mass="16820">MRGLVTLLALPLALSVPIEYMAGPNEPQPMVPSISYAQRPPSGAMPYSQNPDGAMPYNGGYVPAMLPVSYMPSAFYPGAMFPGQNGGPPLTAEVSWADFANCLGKTCKDDLDECIPQCMKPQKKEPTKGQAESKNPDQTGGADNPKKEQKAKDENKD</sequence>
<keyword evidence="4" id="KW-1185">Reference proteome</keyword>
<proteinExistence type="predicted"/>
<keyword evidence="2" id="KW-0732">Signal</keyword>
<name>A0A1X2GEK2_9FUNG</name>
<dbReference type="OrthoDB" id="10618169at2759"/>
<evidence type="ECO:0000313" key="4">
    <source>
        <dbReference type="Proteomes" id="UP000242146"/>
    </source>
</evidence>
<evidence type="ECO:0000256" key="2">
    <source>
        <dbReference type="SAM" id="SignalP"/>
    </source>
</evidence>
<feature type="region of interest" description="Disordered" evidence="1">
    <location>
        <begin position="119"/>
        <end position="157"/>
    </location>
</feature>
<feature type="signal peptide" evidence="2">
    <location>
        <begin position="1"/>
        <end position="15"/>
    </location>
</feature>
<evidence type="ECO:0000256" key="1">
    <source>
        <dbReference type="SAM" id="MobiDB-lite"/>
    </source>
</evidence>
<feature type="chain" id="PRO_5012981927" evidence="2">
    <location>
        <begin position="16"/>
        <end position="157"/>
    </location>
</feature>
<dbReference type="EMBL" id="MCGT01000021">
    <property type="protein sequence ID" value="ORX51264.1"/>
    <property type="molecule type" value="Genomic_DNA"/>
</dbReference>
<evidence type="ECO:0000313" key="3">
    <source>
        <dbReference type="EMBL" id="ORX51264.1"/>
    </source>
</evidence>
<dbReference type="AlphaFoldDB" id="A0A1X2GEK2"/>
<feature type="compositionally biased region" description="Basic and acidic residues" evidence="1">
    <location>
        <begin position="144"/>
        <end position="157"/>
    </location>
</feature>
<accession>A0A1X2GEK2</accession>
<reference evidence="3 4" key="1">
    <citation type="submission" date="2016-07" db="EMBL/GenBank/DDBJ databases">
        <title>Pervasive Adenine N6-methylation of Active Genes in Fungi.</title>
        <authorList>
            <consortium name="DOE Joint Genome Institute"/>
            <person name="Mondo S.J."/>
            <person name="Dannebaum R.O."/>
            <person name="Kuo R.C."/>
            <person name="Labutti K."/>
            <person name="Haridas S."/>
            <person name="Kuo A."/>
            <person name="Salamov A."/>
            <person name="Ahrendt S.R."/>
            <person name="Lipzen A."/>
            <person name="Sullivan W."/>
            <person name="Andreopoulos W.B."/>
            <person name="Clum A."/>
            <person name="Lindquist E."/>
            <person name="Daum C."/>
            <person name="Ramamoorthy G.K."/>
            <person name="Gryganskyi A."/>
            <person name="Culley D."/>
            <person name="Magnuson J.K."/>
            <person name="James T.Y."/>
            <person name="O'Malley M.A."/>
            <person name="Stajich J.E."/>
            <person name="Spatafora J.W."/>
            <person name="Visel A."/>
            <person name="Grigoriev I.V."/>
        </authorList>
    </citation>
    <scope>NUCLEOTIDE SEQUENCE [LARGE SCALE GENOMIC DNA]</scope>
    <source>
        <strain evidence="3 4">NRRL 3301</strain>
    </source>
</reference>
<dbReference type="Proteomes" id="UP000242146">
    <property type="component" value="Unassembled WGS sequence"/>
</dbReference>
<gene>
    <name evidence="3" type="ORF">DM01DRAFT_1337319</name>
</gene>
<protein>
    <submittedName>
        <fullName evidence="3">Uncharacterized protein</fullName>
    </submittedName>
</protein>